<protein>
    <submittedName>
        <fullName evidence="1">DUF2277 family protein</fullName>
    </submittedName>
</protein>
<proteinExistence type="predicted"/>
<accession>A0A6I3I999</accession>
<dbReference type="AlphaFoldDB" id="A0A6I3I999"/>
<dbReference type="InterPro" id="IPR018735">
    <property type="entry name" value="DUF2277"/>
</dbReference>
<reference evidence="1 2" key="1">
    <citation type="submission" date="2019-11" db="EMBL/GenBank/DDBJ databases">
        <title>Whole genome sequencing identifies a novel species of the genus Arsenicicoccus isolated from human blood.</title>
        <authorList>
            <person name="Jeong J.H."/>
            <person name="Kweon O.J."/>
            <person name="Kim H.R."/>
            <person name="Kim T.-H."/>
            <person name="Ha S.-M."/>
            <person name="Lee M.-K."/>
        </authorList>
    </citation>
    <scope>NUCLEOTIDE SEQUENCE [LARGE SCALE GENOMIC DNA]</scope>
    <source>
        <strain evidence="1 2">MKL-02</strain>
    </source>
</reference>
<dbReference type="Proteomes" id="UP000431092">
    <property type="component" value="Unassembled WGS sequence"/>
</dbReference>
<gene>
    <name evidence="1" type="ORF">GGG17_12370</name>
</gene>
<dbReference type="Pfam" id="PF10041">
    <property type="entry name" value="DUF2277"/>
    <property type="match status" value="1"/>
</dbReference>
<keyword evidence="2" id="KW-1185">Reference proteome</keyword>
<name>A0A6I3I999_9MICO</name>
<sequence>MARQLRALHDEEMISTSAEARAAALQYVRVVTGSARPRPEHREVFEETVLQVAVATQALIDRMESIGEADAAARREDGHSFDVAG</sequence>
<dbReference type="RefSeq" id="WP_154594026.1">
    <property type="nucleotide sequence ID" value="NZ_WLVL01000040.1"/>
</dbReference>
<dbReference type="EMBL" id="WLVL01000040">
    <property type="protein sequence ID" value="MTB72744.1"/>
    <property type="molecule type" value="Genomic_DNA"/>
</dbReference>
<evidence type="ECO:0000313" key="1">
    <source>
        <dbReference type="EMBL" id="MTB72744.1"/>
    </source>
</evidence>
<evidence type="ECO:0000313" key="2">
    <source>
        <dbReference type="Proteomes" id="UP000431092"/>
    </source>
</evidence>
<organism evidence="1 2">
    <name type="scientific">Arsenicicoccus cauae</name>
    <dbReference type="NCBI Taxonomy" id="2663847"/>
    <lineage>
        <taxon>Bacteria</taxon>
        <taxon>Bacillati</taxon>
        <taxon>Actinomycetota</taxon>
        <taxon>Actinomycetes</taxon>
        <taxon>Micrococcales</taxon>
        <taxon>Intrasporangiaceae</taxon>
        <taxon>Arsenicicoccus</taxon>
    </lineage>
</organism>
<comment type="caution">
    <text evidence="1">The sequence shown here is derived from an EMBL/GenBank/DDBJ whole genome shotgun (WGS) entry which is preliminary data.</text>
</comment>